<evidence type="ECO:0000313" key="2">
    <source>
        <dbReference type="Proteomes" id="UP001163835"/>
    </source>
</evidence>
<comment type="caution">
    <text evidence="1">The sequence shown here is derived from an EMBL/GenBank/DDBJ whole genome shotgun (WGS) entry which is preliminary data.</text>
</comment>
<organism evidence="1 2">
    <name type="scientific">Lentinula aff. lateritia</name>
    <dbReference type="NCBI Taxonomy" id="2804960"/>
    <lineage>
        <taxon>Eukaryota</taxon>
        <taxon>Fungi</taxon>
        <taxon>Dikarya</taxon>
        <taxon>Basidiomycota</taxon>
        <taxon>Agaricomycotina</taxon>
        <taxon>Agaricomycetes</taxon>
        <taxon>Agaricomycetidae</taxon>
        <taxon>Agaricales</taxon>
        <taxon>Marasmiineae</taxon>
        <taxon>Omphalotaceae</taxon>
        <taxon>Lentinula</taxon>
    </lineage>
</organism>
<gene>
    <name evidence="1" type="ORF">F5876DRAFT_72907</name>
</gene>
<evidence type="ECO:0000313" key="1">
    <source>
        <dbReference type="EMBL" id="KAJ3814476.1"/>
    </source>
</evidence>
<sequence length="286" mass="31640">MAIIFISDALNFFLQPFIDVTMDLEAQCLSLATYAHLAAAMFLRGHLSFLTSALYADSHAIVKNILFTVVKLALNDSSILYYIILDGTDHLVALTEVVVTLLRNPNLDSGHRRLNLSGAIRINHINPKSCLGNYRVGDVNIMKLWAQWKLDHVTVALVLTHRRAALRARSVNNLSKLPFTSSDNSVTNCNLSNKFHHMPIAATQNNQPLSPLTSDSDSGSDYCPQLSCIQIMPNIFSCVLDKTITYAKWKPSGNGMPGTMSCGKITVKTLECAKHDSRIFLMNNCN</sequence>
<proteinExistence type="predicted"/>
<accession>A0ACC1UD23</accession>
<dbReference type="Proteomes" id="UP001163835">
    <property type="component" value="Unassembled WGS sequence"/>
</dbReference>
<protein>
    <submittedName>
        <fullName evidence="1">Uncharacterized protein</fullName>
    </submittedName>
</protein>
<name>A0ACC1UD23_9AGAR</name>
<keyword evidence="2" id="KW-1185">Reference proteome</keyword>
<reference evidence="1" key="1">
    <citation type="submission" date="2022-09" db="EMBL/GenBank/DDBJ databases">
        <title>A Global Phylogenomic Analysis of the Shiitake Genus Lentinula.</title>
        <authorList>
            <consortium name="DOE Joint Genome Institute"/>
            <person name="Sierra-Patev S."/>
            <person name="Min B."/>
            <person name="Naranjo-Ortiz M."/>
            <person name="Looney B."/>
            <person name="Konkel Z."/>
            <person name="Slot J.C."/>
            <person name="Sakamoto Y."/>
            <person name="Steenwyk J.L."/>
            <person name="Rokas A."/>
            <person name="Carro J."/>
            <person name="Camarero S."/>
            <person name="Ferreira P."/>
            <person name="Molpeceres G."/>
            <person name="Ruiz-Duenas F.J."/>
            <person name="Serrano A."/>
            <person name="Henrissat B."/>
            <person name="Drula E."/>
            <person name="Hughes K.W."/>
            <person name="Mata J.L."/>
            <person name="Ishikawa N.K."/>
            <person name="Vargas-Isla R."/>
            <person name="Ushijima S."/>
            <person name="Smith C.A."/>
            <person name="Ahrendt S."/>
            <person name="Andreopoulos W."/>
            <person name="He G."/>
            <person name="Labutti K."/>
            <person name="Lipzen A."/>
            <person name="Ng V."/>
            <person name="Riley R."/>
            <person name="Sandor L."/>
            <person name="Barry K."/>
            <person name="Martinez A.T."/>
            <person name="Xiao Y."/>
            <person name="Gibbons J.G."/>
            <person name="Terashima K."/>
            <person name="Grigoriev I.V."/>
            <person name="Hibbett D.S."/>
        </authorList>
    </citation>
    <scope>NUCLEOTIDE SEQUENCE</scope>
    <source>
        <strain evidence="1">TMI1499</strain>
    </source>
</reference>
<dbReference type="EMBL" id="MU794967">
    <property type="protein sequence ID" value="KAJ3814476.1"/>
    <property type="molecule type" value="Genomic_DNA"/>
</dbReference>